<dbReference type="PROSITE" id="PS50297">
    <property type="entry name" value="ANK_REP_REGION"/>
    <property type="match status" value="1"/>
</dbReference>
<dbReference type="Pfam" id="PF00023">
    <property type="entry name" value="Ank"/>
    <property type="match status" value="1"/>
</dbReference>
<evidence type="ECO:0000256" key="1">
    <source>
        <dbReference type="PROSITE-ProRule" id="PRU00023"/>
    </source>
</evidence>
<feature type="repeat" description="ANK" evidence="1">
    <location>
        <begin position="332"/>
        <end position="364"/>
    </location>
</feature>
<dbReference type="AlphaFoldDB" id="A0A1I7XHL6"/>
<dbReference type="PROSITE" id="PS50088">
    <property type="entry name" value="ANK_REPEAT"/>
    <property type="match status" value="2"/>
</dbReference>
<sequence>MRNSVPNNEVLTTTDPTVKITRSQMKSLIGSREASRSNTPTPGVLLTDDDHCHGSPSPVFSQVEPKISARNTARRGRIRRVTKGTTRKDASGKRKRKADIFEKDKVLLDETMNSQTLSAIKSGRLASTDNINKLSITDPQDKVKLNNLDSCTKPDASLMVCDEEKNALITAPPLQLSRRRATHLLPCEISLNEKVSIKMLGEMLREMEVRHYGDEERYGCSQETFNADILSGQYMRVRRTVAHNVTSAPRLASWNDPYGANLLHLLCRSSKCDDKHTIDDIATMLCNLYPMVLKGRDSHGRIPLHDAVEKGQVCRVIRLLSFHSPVNVFDRRGNSPLIMAYGKNHAKMMRVLLMAGANFTALENSERKRPDSQRKKRAYDVLTKHARTVQSLMSRTRRKVYRCVTEYRSASPSFTAPFSDGPELTFQWQARCWGGLRLAKAPQLNGRSLTPTTSHQRNNHMMFHAVPCLGANVLTIRLGDTEV</sequence>
<organism evidence="3 4">
    <name type="scientific">Heterorhabditis bacteriophora</name>
    <name type="common">Entomopathogenic nematode worm</name>
    <dbReference type="NCBI Taxonomy" id="37862"/>
    <lineage>
        <taxon>Eukaryota</taxon>
        <taxon>Metazoa</taxon>
        <taxon>Ecdysozoa</taxon>
        <taxon>Nematoda</taxon>
        <taxon>Chromadorea</taxon>
        <taxon>Rhabditida</taxon>
        <taxon>Rhabditina</taxon>
        <taxon>Rhabditomorpha</taxon>
        <taxon>Strongyloidea</taxon>
        <taxon>Heterorhabditidae</taxon>
        <taxon>Heterorhabditis</taxon>
    </lineage>
</organism>
<feature type="repeat" description="ANK" evidence="1">
    <location>
        <begin position="299"/>
        <end position="331"/>
    </location>
</feature>
<evidence type="ECO:0000313" key="3">
    <source>
        <dbReference type="Proteomes" id="UP000095283"/>
    </source>
</evidence>
<dbReference type="SMART" id="SM00248">
    <property type="entry name" value="ANK"/>
    <property type="match status" value="2"/>
</dbReference>
<dbReference type="InterPro" id="IPR002110">
    <property type="entry name" value="Ankyrin_rpt"/>
</dbReference>
<keyword evidence="3" id="KW-1185">Reference proteome</keyword>
<dbReference type="WBParaSite" id="Hba_17003">
    <property type="protein sequence ID" value="Hba_17003"/>
    <property type="gene ID" value="Hba_17003"/>
</dbReference>
<evidence type="ECO:0000313" key="4">
    <source>
        <dbReference type="WBParaSite" id="Hba_17003"/>
    </source>
</evidence>
<keyword evidence="1" id="KW-0040">ANK repeat</keyword>
<name>A0A1I7XHL6_HETBA</name>
<evidence type="ECO:0000256" key="2">
    <source>
        <dbReference type="SAM" id="MobiDB-lite"/>
    </source>
</evidence>
<dbReference type="SUPFAM" id="SSF48403">
    <property type="entry name" value="Ankyrin repeat"/>
    <property type="match status" value="1"/>
</dbReference>
<protein>
    <submittedName>
        <fullName evidence="4">ANK_REP_REGION domain-containing protein</fullName>
    </submittedName>
</protein>
<dbReference type="Gene3D" id="1.25.40.20">
    <property type="entry name" value="Ankyrin repeat-containing domain"/>
    <property type="match status" value="1"/>
</dbReference>
<feature type="region of interest" description="Disordered" evidence="2">
    <location>
        <begin position="21"/>
        <end position="43"/>
    </location>
</feature>
<dbReference type="Proteomes" id="UP000095283">
    <property type="component" value="Unplaced"/>
</dbReference>
<accession>A0A1I7XHL6</accession>
<dbReference type="InterPro" id="IPR036770">
    <property type="entry name" value="Ankyrin_rpt-contain_sf"/>
</dbReference>
<proteinExistence type="predicted"/>
<reference evidence="4" key="1">
    <citation type="submission" date="2016-11" db="UniProtKB">
        <authorList>
            <consortium name="WormBaseParasite"/>
        </authorList>
    </citation>
    <scope>IDENTIFICATION</scope>
</reference>